<dbReference type="PANTHER" id="PTHR37423">
    <property type="entry name" value="SOLUBLE LYTIC MUREIN TRANSGLYCOSYLASE-RELATED"/>
    <property type="match status" value="1"/>
</dbReference>
<comment type="similarity">
    <text evidence="6">Belongs to the BamD family.</text>
</comment>
<keyword evidence="4 6" id="KW-0998">Cell outer membrane</keyword>
<keyword evidence="1 6" id="KW-0732">Signal</keyword>
<dbReference type="CDD" id="cd15830">
    <property type="entry name" value="BamD"/>
    <property type="match status" value="1"/>
</dbReference>
<evidence type="ECO:0000313" key="9">
    <source>
        <dbReference type="EMBL" id="GGF17399.1"/>
    </source>
</evidence>
<dbReference type="SUPFAM" id="SSF48452">
    <property type="entry name" value="TPR-like"/>
    <property type="match status" value="1"/>
</dbReference>
<reference evidence="9" key="2">
    <citation type="submission" date="2020-09" db="EMBL/GenBank/DDBJ databases">
        <authorList>
            <person name="Sun Q."/>
            <person name="Zhou Y."/>
        </authorList>
    </citation>
    <scope>NUCLEOTIDE SEQUENCE</scope>
    <source>
        <strain evidence="9">CGMCC 1.15725</strain>
    </source>
</reference>
<dbReference type="Proteomes" id="UP000646365">
    <property type="component" value="Unassembled WGS sequence"/>
</dbReference>
<dbReference type="NCBIfam" id="TIGR03302">
    <property type="entry name" value="OM_YfiO"/>
    <property type="match status" value="1"/>
</dbReference>
<feature type="chain" id="PRO_5035348007" description="Outer membrane protein assembly factor BamD" evidence="7">
    <location>
        <begin position="23"/>
        <end position="273"/>
    </location>
</feature>
<dbReference type="InterPro" id="IPR039565">
    <property type="entry name" value="BamD-like"/>
</dbReference>
<dbReference type="EMBL" id="BMJQ01000005">
    <property type="protein sequence ID" value="GGF17399.1"/>
    <property type="molecule type" value="Genomic_DNA"/>
</dbReference>
<feature type="domain" description="Outer membrane lipoprotein BamD-like" evidence="8">
    <location>
        <begin position="34"/>
        <end position="229"/>
    </location>
</feature>
<dbReference type="GO" id="GO:0051205">
    <property type="term" value="P:protein insertion into membrane"/>
    <property type="evidence" value="ECO:0007669"/>
    <property type="project" value="UniProtKB-UniRule"/>
</dbReference>
<organism evidence="9 10">
    <name type="scientific">Aliidongia dinghuensis</name>
    <dbReference type="NCBI Taxonomy" id="1867774"/>
    <lineage>
        <taxon>Bacteria</taxon>
        <taxon>Pseudomonadati</taxon>
        <taxon>Pseudomonadota</taxon>
        <taxon>Alphaproteobacteria</taxon>
        <taxon>Rhodospirillales</taxon>
        <taxon>Dongiaceae</taxon>
        <taxon>Aliidongia</taxon>
    </lineage>
</organism>
<evidence type="ECO:0000256" key="3">
    <source>
        <dbReference type="ARBA" id="ARBA00023139"/>
    </source>
</evidence>
<evidence type="ECO:0000256" key="2">
    <source>
        <dbReference type="ARBA" id="ARBA00023136"/>
    </source>
</evidence>
<sequence>MLRLRTGRVLAALALVCGLGLAGCSDVSTDAYKDQPVEVLYNDAVDQMADQRWAAAGKLFDEVERQHPYSVWATKAQLMQAYVQYQAGKYDDAITAADRFIQLHPGHRDVAYAYYIKAISYYEQIVDVQRDQHDTELALKALDDVVTRFPDSRYARDARLKLDLTRDHLAGKEMEIGRYYERQGQYVAAINRFRKVIGDYQTTSHVPEALARLAECYTAVGLNEEAKQTAAVLGYNYPDSEWYQDTYDLVGGRRVVAEDSKPGWFSRTFSSIF</sequence>
<dbReference type="PANTHER" id="PTHR37423:SF1">
    <property type="entry name" value="OUTER MEMBRANE PROTEIN ASSEMBLY FACTOR BAMD"/>
    <property type="match status" value="1"/>
</dbReference>
<reference evidence="9" key="1">
    <citation type="journal article" date="2014" name="Int. J. Syst. Evol. Microbiol.">
        <title>Complete genome sequence of Corynebacterium casei LMG S-19264T (=DSM 44701T), isolated from a smear-ripened cheese.</title>
        <authorList>
            <consortium name="US DOE Joint Genome Institute (JGI-PGF)"/>
            <person name="Walter F."/>
            <person name="Albersmeier A."/>
            <person name="Kalinowski J."/>
            <person name="Ruckert C."/>
        </authorList>
    </citation>
    <scope>NUCLEOTIDE SEQUENCE</scope>
    <source>
        <strain evidence="9">CGMCC 1.15725</strain>
    </source>
</reference>
<keyword evidence="3 6" id="KW-0564">Palmitate</keyword>
<proteinExistence type="inferred from homology"/>
<dbReference type="PROSITE" id="PS51257">
    <property type="entry name" value="PROKAR_LIPOPROTEIN"/>
    <property type="match status" value="1"/>
</dbReference>
<dbReference type="InterPro" id="IPR017689">
    <property type="entry name" value="BamD"/>
</dbReference>
<evidence type="ECO:0000256" key="5">
    <source>
        <dbReference type="ARBA" id="ARBA00023288"/>
    </source>
</evidence>
<evidence type="ECO:0000256" key="1">
    <source>
        <dbReference type="ARBA" id="ARBA00022729"/>
    </source>
</evidence>
<comment type="function">
    <text evidence="6">Part of the outer membrane protein assembly complex, which is involved in assembly and insertion of beta-barrel proteins into the outer membrane.</text>
</comment>
<dbReference type="GO" id="GO:0043165">
    <property type="term" value="P:Gram-negative-bacterium-type cell outer membrane assembly"/>
    <property type="evidence" value="ECO:0007669"/>
    <property type="project" value="UniProtKB-UniRule"/>
</dbReference>
<comment type="subcellular location">
    <subcellularLocation>
        <location evidence="6">Cell outer membrane</location>
        <topology evidence="6">Lipid-anchor</topology>
    </subcellularLocation>
</comment>
<evidence type="ECO:0000256" key="7">
    <source>
        <dbReference type="SAM" id="SignalP"/>
    </source>
</evidence>
<keyword evidence="10" id="KW-1185">Reference proteome</keyword>
<evidence type="ECO:0000256" key="6">
    <source>
        <dbReference type="HAMAP-Rule" id="MF_00922"/>
    </source>
</evidence>
<comment type="subunit">
    <text evidence="6">Part of the Bam complex.</text>
</comment>
<dbReference type="Pfam" id="PF13525">
    <property type="entry name" value="YfiO"/>
    <property type="match status" value="1"/>
</dbReference>
<dbReference type="RefSeq" id="WP_189045921.1">
    <property type="nucleotide sequence ID" value="NZ_BMJQ01000005.1"/>
</dbReference>
<keyword evidence="5 6" id="KW-0449">Lipoprotein</keyword>
<dbReference type="AlphaFoldDB" id="A0A8J2YT39"/>
<gene>
    <name evidence="6 9" type="primary">bamD</name>
    <name evidence="9" type="ORF">GCM10011611_24030</name>
</gene>
<dbReference type="HAMAP" id="MF_00922">
    <property type="entry name" value="OM_assembly_BamD"/>
    <property type="match status" value="1"/>
</dbReference>
<dbReference type="InterPro" id="IPR011990">
    <property type="entry name" value="TPR-like_helical_dom_sf"/>
</dbReference>
<evidence type="ECO:0000256" key="4">
    <source>
        <dbReference type="ARBA" id="ARBA00023237"/>
    </source>
</evidence>
<dbReference type="GO" id="GO:1990063">
    <property type="term" value="C:Bam protein complex"/>
    <property type="evidence" value="ECO:0007669"/>
    <property type="project" value="TreeGrafter"/>
</dbReference>
<accession>A0A8J2YT39</accession>
<name>A0A8J2YT39_9PROT</name>
<evidence type="ECO:0000259" key="8">
    <source>
        <dbReference type="Pfam" id="PF13525"/>
    </source>
</evidence>
<evidence type="ECO:0000313" key="10">
    <source>
        <dbReference type="Proteomes" id="UP000646365"/>
    </source>
</evidence>
<comment type="caution">
    <text evidence="9">The sequence shown here is derived from an EMBL/GenBank/DDBJ whole genome shotgun (WGS) entry which is preliminary data.</text>
</comment>
<dbReference type="Gene3D" id="1.25.40.10">
    <property type="entry name" value="Tetratricopeptide repeat domain"/>
    <property type="match status" value="1"/>
</dbReference>
<feature type="signal peptide" evidence="7">
    <location>
        <begin position="1"/>
        <end position="22"/>
    </location>
</feature>
<protein>
    <recommendedName>
        <fullName evidence="6">Outer membrane protein assembly factor BamD</fullName>
    </recommendedName>
</protein>
<keyword evidence="2 6" id="KW-0472">Membrane</keyword>